<gene>
    <name evidence="1" type="ORF">CSKR_202847</name>
</gene>
<protein>
    <submittedName>
        <fullName evidence="1">Uncharacterized protein</fullName>
    </submittedName>
</protein>
<dbReference type="AlphaFoldDB" id="A0A8T1M3H9"/>
<accession>A0A8T1M3H9</accession>
<reference evidence="1 2" key="1">
    <citation type="journal article" date="2018" name="Biotechnol. Adv.">
        <title>Improved genomic resources and new bioinformatic workflow for the carcinogenic parasite Clonorchis sinensis: Biotechnological implications.</title>
        <authorList>
            <person name="Wang D."/>
            <person name="Korhonen P.K."/>
            <person name="Gasser R.B."/>
            <person name="Young N.D."/>
        </authorList>
    </citation>
    <scope>NUCLEOTIDE SEQUENCE [LARGE SCALE GENOMIC DNA]</scope>
    <source>
        <strain evidence="1">Cs-k2</strain>
    </source>
</reference>
<sequence>MQIPFKWESNIWVLKKYEDHVALHLRDSLIVQLFYLYVDRRILRHRLLIGVCCEPLNTVERMGFYYIGVTRAELVQFSSTDGVHF</sequence>
<comment type="caution">
    <text evidence="1">The sequence shown here is derived from an EMBL/GenBank/DDBJ whole genome shotgun (WGS) entry which is preliminary data.</text>
</comment>
<reference evidence="1 2" key="2">
    <citation type="journal article" date="2021" name="Genomics">
        <title>High-quality reference genome for Clonorchis sinensis.</title>
        <authorList>
            <person name="Young N.D."/>
            <person name="Stroehlein A.J."/>
            <person name="Kinkar L."/>
            <person name="Wang T."/>
            <person name="Sohn W.M."/>
            <person name="Chang B.C.H."/>
            <person name="Kaur P."/>
            <person name="Weisz D."/>
            <person name="Dudchenko O."/>
            <person name="Aiden E.L."/>
            <person name="Korhonen P.K."/>
            <person name="Gasser R.B."/>
        </authorList>
    </citation>
    <scope>NUCLEOTIDE SEQUENCE [LARGE SCALE GENOMIC DNA]</scope>
    <source>
        <strain evidence="1">Cs-k2</strain>
    </source>
</reference>
<organism evidence="1 2">
    <name type="scientific">Clonorchis sinensis</name>
    <name type="common">Chinese liver fluke</name>
    <dbReference type="NCBI Taxonomy" id="79923"/>
    <lineage>
        <taxon>Eukaryota</taxon>
        <taxon>Metazoa</taxon>
        <taxon>Spiralia</taxon>
        <taxon>Lophotrochozoa</taxon>
        <taxon>Platyhelminthes</taxon>
        <taxon>Trematoda</taxon>
        <taxon>Digenea</taxon>
        <taxon>Opisthorchiida</taxon>
        <taxon>Opisthorchiata</taxon>
        <taxon>Opisthorchiidae</taxon>
        <taxon>Clonorchis</taxon>
    </lineage>
</organism>
<dbReference type="EMBL" id="NIRI02000056">
    <property type="protein sequence ID" value="KAG5443690.1"/>
    <property type="molecule type" value="Genomic_DNA"/>
</dbReference>
<proteinExistence type="predicted"/>
<name>A0A8T1M3H9_CLOSI</name>
<evidence type="ECO:0000313" key="2">
    <source>
        <dbReference type="Proteomes" id="UP000286415"/>
    </source>
</evidence>
<dbReference type="Proteomes" id="UP000286415">
    <property type="component" value="Unassembled WGS sequence"/>
</dbReference>
<evidence type="ECO:0000313" key="1">
    <source>
        <dbReference type="EMBL" id="KAG5443690.1"/>
    </source>
</evidence>
<keyword evidence="2" id="KW-1185">Reference proteome</keyword>